<dbReference type="Gene3D" id="3.40.190.10">
    <property type="entry name" value="Periplasmic binding protein-like II"/>
    <property type="match status" value="2"/>
</dbReference>
<reference evidence="1 2" key="1">
    <citation type="submission" date="2020-03" db="EMBL/GenBank/DDBJ databases">
        <title>Sequencing the genomes of 1000 actinobacteria strains.</title>
        <authorList>
            <person name="Klenk H.-P."/>
        </authorList>
    </citation>
    <scope>NUCLEOTIDE SEQUENCE [LARGE SCALE GENOMIC DNA]</scope>
    <source>
        <strain evidence="1 2">DSM 45668</strain>
    </source>
</reference>
<proteinExistence type="predicted"/>
<evidence type="ECO:0000313" key="2">
    <source>
        <dbReference type="Proteomes" id="UP000754495"/>
    </source>
</evidence>
<dbReference type="PANTHER" id="PTHR42941">
    <property type="entry name" value="SLL1037 PROTEIN"/>
    <property type="match status" value="1"/>
</dbReference>
<evidence type="ECO:0000313" key="1">
    <source>
        <dbReference type="EMBL" id="NIH80556.1"/>
    </source>
</evidence>
<dbReference type="Proteomes" id="UP000754495">
    <property type="component" value="Unassembled WGS sequence"/>
</dbReference>
<gene>
    <name evidence="1" type="ORF">FHX46_003086</name>
</gene>
<dbReference type="RefSeq" id="WP_167114972.1">
    <property type="nucleotide sequence ID" value="NZ_JAANOU010000001.1"/>
</dbReference>
<dbReference type="SUPFAM" id="SSF53850">
    <property type="entry name" value="Periplasmic binding protein-like II"/>
    <property type="match status" value="1"/>
</dbReference>
<keyword evidence="2" id="KW-1185">Reference proteome</keyword>
<sequence>MTAAPHQPLPRTEHPRATRRSVLRAGVALAVTGGLLTAGQPPRSEGPAGLLRIATGEESGFYRAFGQLLAAELRAAYPRLDAVALVTEASVANLEMLEAGTADLALVLADIAGTALGGTAPFGHRIELRALGRVYENYLQLAVRADSPVTTVADLAGRTVSLGAARSGGAVLGDRVLAAAGVTATIRHLSMAAARDALKTGAIDAMLVSGGVPLPVLSTLDSEVGIRLVPLAPYLPALHGFGYEAVRVPAGAYRSPEVDTIGVASLLVCRPDLPTPVAAAVTRVLVQQASRLVPAQTVAIQFLDVRSLIGTGSVPLHPGAVATYRALHG</sequence>
<accession>A0ABX0SZ32</accession>
<dbReference type="EMBL" id="JAANOU010000001">
    <property type="protein sequence ID" value="NIH80556.1"/>
    <property type="molecule type" value="Genomic_DNA"/>
</dbReference>
<protein>
    <recommendedName>
        <fullName evidence="3">TAXI family TRAP transporter solute-binding subunit</fullName>
    </recommendedName>
</protein>
<dbReference type="Pfam" id="PF16868">
    <property type="entry name" value="NMT1_3"/>
    <property type="match status" value="1"/>
</dbReference>
<name>A0ABX0SZ32_9PSEU</name>
<evidence type="ECO:0008006" key="3">
    <source>
        <dbReference type="Google" id="ProtNLM"/>
    </source>
</evidence>
<dbReference type="InterPro" id="IPR006311">
    <property type="entry name" value="TAT_signal"/>
</dbReference>
<dbReference type="PANTHER" id="PTHR42941:SF1">
    <property type="entry name" value="SLL1037 PROTEIN"/>
    <property type="match status" value="1"/>
</dbReference>
<dbReference type="PROSITE" id="PS51318">
    <property type="entry name" value="TAT"/>
    <property type="match status" value="1"/>
</dbReference>
<organism evidence="1 2">
    <name type="scientific">Amycolatopsis viridis</name>
    <dbReference type="NCBI Taxonomy" id="185678"/>
    <lineage>
        <taxon>Bacteria</taxon>
        <taxon>Bacillati</taxon>
        <taxon>Actinomycetota</taxon>
        <taxon>Actinomycetes</taxon>
        <taxon>Pseudonocardiales</taxon>
        <taxon>Pseudonocardiaceae</taxon>
        <taxon>Amycolatopsis</taxon>
    </lineage>
</organism>
<dbReference type="InterPro" id="IPR011852">
    <property type="entry name" value="TRAP_TAXI"/>
</dbReference>
<dbReference type="NCBIfam" id="TIGR02122">
    <property type="entry name" value="TRAP_TAXI"/>
    <property type="match status" value="1"/>
</dbReference>
<comment type="caution">
    <text evidence="1">The sequence shown here is derived from an EMBL/GenBank/DDBJ whole genome shotgun (WGS) entry which is preliminary data.</text>
</comment>